<organism evidence="2 3">
    <name type="scientific">Pelagibius litoralis</name>
    <dbReference type="NCBI Taxonomy" id="374515"/>
    <lineage>
        <taxon>Bacteria</taxon>
        <taxon>Pseudomonadati</taxon>
        <taxon>Pseudomonadota</taxon>
        <taxon>Alphaproteobacteria</taxon>
        <taxon>Rhodospirillales</taxon>
        <taxon>Rhodovibrionaceae</taxon>
        <taxon>Pelagibius</taxon>
    </lineage>
</organism>
<keyword evidence="1" id="KW-1133">Transmembrane helix</keyword>
<dbReference type="Proteomes" id="UP000761264">
    <property type="component" value="Unassembled WGS sequence"/>
</dbReference>
<comment type="caution">
    <text evidence="2">The sequence shown here is derived from an EMBL/GenBank/DDBJ whole genome shotgun (WGS) entry which is preliminary data.</text>
</comment>
<dbReference type="RefSeq" id="WP_167223962.1">
    <property type="nucleotide sequence ID" value="NZ_JAAQPH010000006.1"/>
</dbReference>
<dbReference type="EMBL" id="JAAQPH010000006">
    <property type="protein sequence ID" value="NIA68902.1"/>
    <property type="molecule type" value="Genomic_DNA"/>
</dbReference>
<proteinExistence type="predicted"/>
<accession>A0A967C975</accession>
<evidence type="ECO:0000256" key="1">
    <source>
        <dbReference type="SAM" id="Phobius"/>
    </source>
</evidence>
<protein>
    <submittedName>
        <fullName evidence="2">Uncharacterized protein</fullName>
    </submittedName>
</protein>
<feature type="transmembrane region" description="Helical" evidence="1">
    <location>
        <begin position="37"/>
        <end position="58"/>
    </location>
</feature>
<keyword evidence="1" id="KW-0812">Transmembrane</keyword>
<name>A0A967C975_9PROT</name>
<evidence type="ECO:0000313" key="2">
    <source>
        <dbReference type="EMBL" id="NIA68902.1"/>
    </source>
</evidence>
<sequence>MLLLLLLGAFLMWTAITYAWLAGFPEKAALKELYTWLANGGFWLGVAAIIGAVALLIFSIRRDNAATRAARQRSNQN</sequence>
<dbReference type="AlphaFoldDB" id="A0A967C975"/>
<evidence type="ECO:0000313" key="3">
    <source>
        <dbReference type="Proteomes" id="UP000761264"/>
    </source>
</evidence>
<reference evidence="2" key="1">
    <citation type="submission" date="2020-03" db="EMBL/GenBank/DDBJ databases">
        <title>Genome of Pelagibius litoralis DSM 21314T.</title>
        <authorList>
            <person name="Wang G."/>
        </authorList>
    </citation>
    <scope>NUCLEOTIDE SEQUENCE</scope>
    <source>
        <strain evidence="2">DSM 21314</strain>
    </source>
</reference>
<gene>
    <name evidence="2" type="ORF">HBA54_09885</name>
</gene>
<keyword evidence="3" id="KW-1185">Reference proteome</keyword>
<keyword evidence="1" id="KW-0472">Membrane</keyword>